<feature type="domain" description="Radical SAM core" evidence="11">
    <location>
        <begin position="139"/>
        <end position="266"/>
    </location>
</feature>
<dbReference type="InterPro" id="IPR005839">
    <property type="entry name" value="Methylthiotransferase"/>
</dbReference>
<evidence type="ECO:0000259" key="11">
    <source>
        <dbReference type="PROSITE" id="PS51918"/>
    </source>
</evidence>
<dbReference type="InterPro" id="IPR038135">
    <property type="entry name" value="Methylthiotransferase_N_sf"/>
</dbReference>
<keyword evidence="9" id="KW-0411">Iron-sulfur</keyword>
<accession>X1KQT3</accession>
<dbReference type="SUPFAM" id="SSF102114">
    <property type="entry name" value="Radical SAM enzymes"/>
    <property type="match status" value="1"/>
</dbReference>
<dbReference type="GO" id="GO:0035598">
    <property type="term" value="F:tRNA (N(6)-L-threonylcarbamoyladenosine(37)-C(2))-methylthiotransferase activity"/>
    <property type="evidence" value="ECO:0007669"/>
    <property type="project" value="TreeGrafter"/>
</dbReference>
<name>X1KQT3_9ZZZZ</name>
<dbReference type="GO" id="GO:0051539">
    <property type="term" value="F:4 iron, 4 sulfur cluster binding"/>
    <property type="evidence" value="ECO:0007669"/>
    <property type="project" value="UniProtKB-KW"/>
</dbReference>
<protein>
    <submittedName>
        <fullName evidence="12">Uncharacterized protein</fullName>
    </submittedName>
</protein>
<dbReference type="InterPro" id="IPR020612">
    <property type="entry name" value="Methylthiotransferase_CS"/>
</dbReference>
<organism evidence="12">
    <name type="scientific">marine sediment metagenome</name>
    <dbReference type="NCBI Taxonomy" id="412755"/>
    <lineage>
        <taxon>unclassified sequences</taxon>
        <taxon>metagenomes</taxon>
        <taxon>ecological metagenomes</taxon>
    </lineage>
</organism>
<evidence type="ECO:0000256" key="9">
    <source>
        <dbReference type="ARBA" id="ARBA00023014"/>
    </source>
</evidence>
<feature type="domain" description="MTTase N-terminal" evidence="10">
    <location>
        <begin position="4"/>
        <end position="116"/>
    </location>
</feature>
<gene>
    <name evidence="12" type="ORF">S06H3_15288</name>
</gene>
<evidence type="ECO:0000256" key="5">
    <source>
        <dbReference type="ARBA" id="ARBA00022691"/>
    </source>
</evidence>
<evidence type="ECO:0000256" key="1">
    <source>
        <dbReference type="ARBA" id="ARBA00001966"/>
    </source>
</evidence>
<evidence type="ECO:0000256" key="2">
    <source>
        <dbReference type="ARBA" id="ARBA00022485"/>
    </source>
</evidence>
<dbReference type="PANTHER" id="PTHR11918:SF45">
    <property type="entry name" value="THREONYLCARBAMOYLADENOSINE TRNA METHYLTHIOTRANSFERASE"/>
    <property type="match status" value="1"/>
</dbReference>
<dbReference type="NCBIfam" id="TIGR00089">
    <property type="entry name" value="MiaB/RimO family radical SAM methylthiotransferase"/>
    <property type="match status" value="1"/>
</dbReference>
<comment type="cofactor">
    <cofactor evidence="1">
        <name>[4Fe-4S] cluster</name>
        <dbReference type="ChEBI" id="CHEBI:49883"/>
    </cofactor>
</comment>
<keyword evidence="3" id="KW-0963">Cytoplasm</keyword>
<keyword evidence="2" id="KW-0004">4Fe-4S</keyword>
<dbReference type="Gene3D" id="3.40.50.12160">
    <property type="entry name" value="Methylthiotransferase, N-terminal domain"/>
    <property type="match status" value="1"/>
</dbReference>
<dbReference type="Pfam" id="PF00919">
    <property type="entry name" value="UPF0004"/>
    <property type="match status" value="1"/>
</dbReference>
<dbReference type="FunFam" id="3.40.50.12160:FF:000004">
    <property type="entry name" value="Threonylcarbamoyladenosine tRNA methylthiotransferase MtaB"/>
    <property type="match status" value="1"/>
</dbReference>
<evidence type="ECO:0000259" key="10">
    <source>
        <dbReference type="PROSITE" id="PS51449"/>
    </source>
</evidence>
<reference evidence="12" key="1">
    <citation type="journal article" date="2014" name="Front. Microbiol.">
        <title>High frequency of phylogenetically diverse reductive dehalogenase-homologous genes in deep subseafloor sedimentary metagenomes.</title>
        <authorList>
            <person name="Kawai M."/>
            <person name="Futagami T."/>
            <person name="Toyoda A."/>
            <person name="Takaki Y."/>
            <person name="Nishi S."/>
            <person name="Hori S."/>
            <person name="Arai W."/>
            <person name="Tsubouchi T."/>
            <person name="Morono Y."/>
            <person name="Uchiyama I."/>
            <person name="Ito T."/>
            <person name="Fujiyama A."/>
            <person name="Inagaki F."/>
            <person name="Takami H."/>
        </authorList>
    </citation>
    <scope>NUCLEOTIDE SEQUENCE</scope>
    <source>
        <strain evidence="12">Expedition CK06-06</strain>
    </source>
</reference>
<feature type="non-terminal residue" evidence="12">
    <location>
        <position position="266"/>
    </location>
</feature>
<proteinExistence type="predicted"/>
<dbReference type="SFLD" id="SFLDS00029">
    <property type="entry name" value="Radical_SAM"/>
    <property type="match status" value="1"/>
</dbReference>
<dbReference type="AlphaFoldDB" id="X1KQT3"/>
<dbReference type="Pfam" id="PF04055">
    <property type="entry name" value="Radical_SAM"/>
    <property type="match status" value="1"/>
</dbReference>
<evidence type="ECO:0000256" key="4">
    <source>
        <dbReference type="ARBA" id="ARBA00022679"/>
    </source>
</evidence>
<comment type="caution">
    <text evidence="12">The sequence shown here is derived from an EMBL/GenBank/DDBJ whole genome shotgun (WGS) entry which is preliminary data.</text>
</comment>
<dbReference type="InterPro" id="IPR023404">
    <property type="entry name" value="rSAM_horseshoe"/>
</dbReference>
<dbReference type="PROSITE" id="PS01278">
    <property type="entry name" value="MTTASE_RADICAL"/>
    <property type="match status" value="1"/>
</dbReference>
<keyword evidence="4" id="KW-0808">Transferase</keyword>
<keyword evidence="7" id="KW-0479">Metal-binding</keyword>
<dbReference type="SFLD" id="SFLDG01082">
    <property type="entry name" value="B12-binding_domain_containing"/>
    <property type="match status" value="1"/>
</dbReference>
<sequence length="266" mass="29911">MKRKNIAYFTLGCKLNFSETSYIAKKLEEEGYNQVSFNQTADYYVIHTCTVTQAADRKSRQLIRKISRKNPEAVIVAMGCYAQVKPEELTSIGVVDIILGTAEKFNLGNYIKNYRKGQPHIISISPVEKANSFNPAYSGSDRTRSFLKIQDGCDYTCTYCTIPLARGKSRSPYIKDIVSQAKNISGKGVKEIILTGVNIGDFGKLTDESFLDLLKELDKVHGINRFRISSIEPDLLEDDIINFVTRSNRIAPHFHIPLQSGSDRIL</sequence>
<evidence type="ECO:0000256" key="3">
    <source>
        <dbReference type="ARBA" id="ARBA00022490"/>
    </source>
</evidence>
<dbReference type="InterPro" id="IPR058240">
    <property type="entry name" value="rSAM_sf"/>
</dbReference>
<evidence type="ECO:0000256" key="8">
    <source>
        <dbReference type="ARBA" id="ARBA00023004"/>
    </source>
</evidence>
<dbReference type="Gene3D" id="3.80.30.20">
    <property type="entry name" value="tm_1862 like domain"/>
    <property type="match status" value="1"/>
</dbReference>
<dbReference type="InterPro" id="IPR013848">
    <property type="entry name" value="Methylthiotransferase_N"/>
</dbReference>
<keyword evidence="5" id="KW-0949">S-adenosyl-L-methionine</keyword>
<evidence type="ECO:0000313" key="12">
    <source>
        <dbReference type="EMBL" id="GAI09038.1"/>
    </source>
</evidence>
<dbReference type="PROSITE" id="PS51449">
    <property type="entry name" value="MTTASE_N"/>
    <property type="match status" value="1"/>
</dbReference>
<evidence type="ECO:0000256" key="7">
    <source>
        <dbReference type="ARBA" id="ARBA00022723"/>
    </source>
</evidence>
<dbReference type="GO" id="GO:0046872">
    <property type="term" value="F:metal ion binding"/>
    <property type="evidence" value="ECO:0007669"/>
    <property type="project" value="UniProtKB-KW"/>
</dbReference>
<dbReference type="PROSITE" id="PS51918">
    <property type="entry name" value="RADICAL_SAM"/>
    <property type="match status" value="1"/>
</dbReference>
<evidence type="ECO:0000256" key="6">
    <source>
        <dbReference type="ARBA" id="ARBA00022694"/>
    </source>
</evidence>
<dbReference type="InterPro" id="IPR007197">
    <property type="entry name" value="rSAM"/>
</dbReference>
<dbReference type="EMBL" id="BARV01007516">
    <property type="protein sequence ID" value="GAI09038.1"/>
    <property type="molecule type" value="Genomic_DNA"/>
</dbReference>
<dbReference type="PANTHER" id="PTHR11918">
    <property type="entry name" value="RADICAL SAM PROTEINS"/>
    <property type="match status" value="1"/>
</dbReference>
<keyword evidence="6" id="KW-0819">tRNA processing</keyword>
<keyword evidence="8" id="KW-0408">Iron</keyword>